<reference evidence="2 3" key="1">
    <citation type="journal article" date="2024" name="Ann. Entomol. Soc. Am.">
        <title>Genomic analyses of the southern and eastern yellowjacket wasps (Hymenoptera: Vespidae) reveal evolutionary signatures of social life.</title>
        <authorList>
            <person name="Catto M.A."/>
            <person name="Caine P.B."/>
            <person name="Orr S.E."/>
            <person name="Hunt B.G."/>
            <person name="Goodisman M.A.D."/>
        </authorList>
    </citation>
    <scope>NUCLEOTIDE SEQUENCE [LARGE SCALE GENOMIC DNA]</scope>
    <source>
        <strain evidence="2">233</strain>
        <tissue evidence="2">Head and thorax</tissue>
    </source>
</reference>
<dbReference type="Proteomes" id="UP001607302">
    <property type="component" value="Unassembled WGS sequence"/>
</dbReference>
<dbReference type="EMBL" id="JAUDFV010000149">
    <property type="protein sequence ID" value="KAL2719667.1"/>
    <property type="molecule type" value="Genomic_DNA"/>
</dbReference>
<evidence type="ECO:0000313" key="3">
    <source>
        <dbReference type="Proteomes" id="UP001607302"/>
    </source>
</evidence>
<dbReference type="AlphaFoldDB" id="A0ABD2AGA6"/>
<proteinExistence type="predicted"/>
<feature type="transmembrane region" description="Helical" evidence="1">
    <location>
        <begin position="26"/>
        <end position="47"/>
    </location>
</feature>
<sequence>MDTPESNCKHKRAHSPFLLRSTGPVASPYAIATIVQGAFACTPYGLVVAHAAGTEQRRFIALPVAAVAAAAAAAATATTVAATIPLYEWLFHVVEFSGWPAQFRSPRLPTMTRVDNGNDDEARN</sequence>
<evidence type="ECO:0000256" key="1">
    <source>
        <dbReference type="SAM" id="Phobius"/>
    </source>
</evidence>
<keyword evidence="1" id="KW-0812">Transmembrane</keyword>
<name>A0ABD2AGA6_VESSQ</name>
<evidence type="ECO:0000313" key="2">
    <source>
        <dbReference type="EMBL" id="KAL2719667.1"/>
    </source>
</evidence>
<accession>A0ABD2AGA6</accession>
<keyword evidence="1" id="KW-0472">Membrane</keyword>
<feature type="transmembrane region" description="Helical" evidence="1">
    <location>
        <begin position="59"/>
        <end position="87"/>
    </location>
</feature>
<protein>
    <submittedName>
        <fullName evidence="2">Uncharacterized protein</fullName>
    </submittedName>
</protein>
<keyword evidence="1" id="KW-1133">Transmembrane helix</keyword>
<organism evidence="2 3">
    <name type="scientific">Vespula squamosa</name>
    <name type="common">Southern yellow jacket</name>
    <name type="synonym">Wasp</name>
    <dbReference type="NCBI Taxonomy" id="30214"/>
    <lineage>
        <taxon>Eukaryota</taxon>
        <taxon>Metazoa</taxon>
        <taxon>Ecdysozoa</taxon>
        <taxon>Arthropoda</taxon>
        <taxon>Hexapoda</taxon>
        <taxon>Insecta</taxon>
        <taxon>Pterygota</taxon>
        <taxon>Neoptera</taxon>
        <taxon>Endopterygota</taxon>
        <taxon>Hymenoptera</taxon>
        <taxon>Apocrita</taxon>
        <taxon>Aculeata</taxon>
        <taxon>Vespoidea</taxon>
        <taxon>Vespidae</taxon>
        <taxon>Vespinae</taxon>
        <taxon>Vespula</taxon>
    </lineage>
</organism>
<comment type="caution">
    <text evidence="2">The sequence shown here is derived from an EMBL/GenBank/DDBJ whole genome shotgun (WGS) entry which is preliminary data.</text>
</comment>
<gene>
    <name evidence="2" type="ORF">V1478_011129</name>
</gene>
<keyword evidence="3" id="KW-1185">Reference proteome</keyword>